<organism evidence="1 2">
    <name type="scientific">Aliiglaciecola lipolytica E3</name>
    <dbReference type="NCBI Taxonomy" id="1127673"/>
    <lineage>
        <taxon>Bacteria</taxon>
        <taxon>Pseudomonadati</taxon>
        <taxon>Pseudomonadota</taxon>
        <taxon>Gammaproteobacteria</taxon>
        <taxon>Alteromonadales</taxon>
        <taxon>Alteromonadaceae</taxon>
        <taxon>Aliiglaciecola</taxon>
    </lineage>
</organism>
<name>K6YMZ9_9ALTE</name>
<comment type="caution">
    <text evidence="1">The sequence shown here is derived from an EMBL/GenBank/DDBJ whole genome shotgun (WGS) entry which is preliminary data.</text>
</comment>
<proteinExistence type="predicted"/>
<gene>
    <name evidence="1" type="ORF">GLIP_0065</name>
</gene>
<evidence type="ECO:0000313" key="1">
    <source>
        <dbReference type="EMBL" id="GAC12720.1"/>
    </source>
</evidence>
<dbReference type="EMBL" id="BAEN01000003">
    <property type="protein sequence ID" value="GAC12720.1"/>
    <property type="molecule type" value="Genomic_DNA"/>
</dbReference>
<keyword evidence="2" id="KW-1185">Reference proteome</keyword>
<dbReference type="AlphaFoldDB" id="K6YMZ9"/>
<reference evidence="1 2" key="1">
    <citation type="journal article" date="2017" name="Antonie Van Leeuwenhoek">
        <title>Rhizobium rhizosphaerae sp. nov., a novel species isolated from rice rhizosphere.</title>
        <authorList>
            <person name="Zhao J.J."/>
            <person name="Zhang J."/>
            <person name="Zhang R.J."/>
            <person name="Zhang C.W."/>
            <person name="Yin H.Q."/>
            <person name="Zhang X.X."/>
        </authorList>
    </citation>
    <scope>NUCLEOTIDE SEQUENCE [LARGE SCALE GENOMIC DNA]</scope>
    <source>
        <strain evidence="1 2">E3</strain>
    </source>
</reference>
<dbReference type="Proteomes" id="UP000006334">
    <property type="component" value="Unassembled WGS sequence"/>
</dbReference>
<evidence type="ECO:0000313" key="2">
    <source>
        <dbReference type="Proteomes" id="UP000006334"/>
    </source>
</evidence>
<protein>
    <submittedName>
        <fullName evidence="1">Uncharacterized protein</fullName>
    </submittedName>
</protein>
<sequence length="114" mass="13115">MYFSVSNSNKSELIQVLDEFAEENTLAKIQEGGERMLPEKMKVHVHAIYENDDNYQIAVQNFLNASCYSASAYDFDKIDSKVATNLAEKLQHKLLSEFEAQITFYTDQYCKQAI</sequence>
<accession>K6YMZ9</accession>